<reference evidence="2 3" key="1">
    <citation type="submission" date="2021-11" db="EMBL/GenBank/DDBJ databases">
        <title>Draft genome sequence of Paenibacillus profundus YoMME, a new Gram-positive bacteria with exoelectrogenic properties.</title>
        <authorList>
            <person name="Hubenova Y."/>
            <person name="Hubenova E."/>
            <person name="Manasiev Y."/>
            <person name="Peykov S."/>
            <person name="Mitov M."/>
        </authorList>
    </citation>
    <scope>NUCLEOTIDE SEQUENCE [LARGE SCALE GENOMIC DNA]</scope>
    <source>
        <strain evidence="2 3">YoMME</strain>
    </source>
</reference>
<proteinExistence type="predicted"/>
<dbReference type="Proteomes" id="UP001199916">
    <property type="component" value="Unassembled WGS sequence"/>
</dbReference>
<protein>
    <submittedName>
        <fullName evidence="2">Peptidoglycan DD-metalloendopeptidase family protein</fullName>
    </submittedName>
</protein>
<comment type="caution">
    <text evidence="2">The sequence shown here is derived from an EMBL/GenBank/DDBJ whole genome shotgun (WGS) entry which is preliminary data.</text>
</comment>
<dbReference type="EMBL" id="JAJNBZ010000005">
    <property type="protein sequence ID" value="MCE5169646.1"/>
    <property type="molecule type" value="Genomic_DNA"/>
</dbReference>
<keyword evidence="3" id="KW-1185">Reference proteome</keyword>
<dbReference type="PANTHER" id="PTHR21666:SF270">
    <property type="entry name" value="MUREIN HYDROLASE ACTIVATOR ENVC"/>
    <property type="match status" value="1"/>
</dbReference>
<sequence length="245" mass="26577">MNTFDWSKYGFVRVTSPYGWRNDPFNGKKVCHTGVDVVKSHQAPIHAFAAGEVVHASMGAAGSGFGGFGNVVAIKDSNGHLQCYAHLDSIGVTVGQIVKEGQELGKQGTTGRSTGSHLHFEVRSKASPSFGFGHHIDPGHYLSTYFSAHTQSENKKECKTVPIRLNNQAFCEGFLEGSITYAPLRAISEQLGARVTWNGKEAAVNGTRMLGGKLINGRTYIPVRAFEEAIQVKVVWNGQEVNIIQ</sequence>
<dbReference type="SUPFAM" id="SSF55383">
    <property type="entry name" value="Copper amine oxidase, domain N"/>
    <property type="match status" value="1"/>
</dbReference>
<dbReference type="SUPFAM" id="SSF51261">
    <property type="entry name" value="Duplicated hybrid motif"/>
    <property type="match status" value="1"/>
</dbReference>
<dbReference type="InterPro" id="IPR011055">
    <property type="entry name" value="Dup_hybrid_motif"/>
</dbReference>
<feature type="domain" description="M23ase beta-sheet core" evidence="1">
    <location>
        <begin position="32"/>
        <end position="127"/>
    </location>
</feature>
<dbReference type="CDD" id="cd12797">
    <property type="entry name" value="M23_peptidase"/>
    <property type="match status" value="1"/>
</dbReference>
<dbReference type="Pfam" id="PF01551">
    <property type="entry name" value="Peptidase_M23"/>
    <property type="match status" value="1"/>
</dbReference>
<accession>A0ABS8YCA1</accession>
<dbReference type="PANTHER" id="PTHR21666">
    <property type="entry name" value="PEPTIDASE-RELATED"/>
    <property type="match status" value="1"/>
</dbReference>
<dbReference type="Gene3D" id="2.70.70.10">
    <property type="entry name" value="Glucose Permease (Domain IIA)"/>
    <property type="match status" value="1"/>
</dbReference>
<organism evidence="2 3">
    <name type="scientific">Paenibacillus profundus</name>
    <dbReference type="NCBI Taxonomy" id="1173085"/>
    <lineage>
        <taxon>Bacteria</taxon>
        <taxon>Bacillati</taxon>
        <taxon>Bacillota</taxon>
        <taxon>Bacilli</taxon>
        <taxon>Bacillales</taxon>
        <taxon>Paenibacillaceae</taxon>
        <taxon>Paenibacillus</taxon>
    </lineage>
</organism>
<dbReference type="InterPro" id="IPR050570">
    <property type="entry name" value="Cell_wall_metabolism_enzyme"/>
</dbReference>
<dbReference type="RefSeq" id="WP_233696563.1">
    <property type="nucleotide sequence ID" value="NZ_JAJNBZ010000005.1"/>
</dbReference>
<evidence type="ECO:0000313" key="3">
    <source>
        <dbReference type="Proteomes" id="UP001199916"/>
    </source>
</evidence>
<name>A0ABS8YCA1_9BACL</name>
<dbReference type="InterPro" id="IPR016047">
    <property type="entry name" value="M23ase_b-sheet_dom"/>
</dbReference>
<evidence type="ECO:0000313" key="2">
    <source>
        <dbReference type="EMBL" id="MCE5169646.1"/>
    </source>
</evidence>
<evidence type="ECO:0000259" key="1">
    <source>
        <dbReference type="Pfam" id="PF01551"/>
    </source>
</evidence>
<gene>
    <name evidence="2" type="ORF">LQV63_10005</name>
</gene>
<dbReference type="InterPro" id="IPR036582">
    <property type="entry name" value="Mao_N_sf"/>
</dbReference>